<evidence type="ECO:0000313" key="8">
    <source>
        <dbReference type="Proteomes" id="UP000593836"/>
    </source>
</evidence>
<name>A0A7S7M0A2_9BACT</name>
<evidence type="ECO:0000256" key="2">
    <source>
        <dbReference type="ARBA" id="ARBA00022475"/>
    </source>
</evidence>
<dbReference type="EMBL" id="CP054493">
    <property type="protein sequence ID" value="QOY54730.1"/>
    <property type="molecule type" value="Genomic_DNA"/>
</dbReference>
<feature type="transmembrane region" description="Helical" evidence="6">
    <location>
        <begin position="222"/>
        <end position="244"/>
    </location>
</feature>
<organism evidence="7 8">
    <name type="scientific">Candidatus Sulfurimonas marisnigri</name>
    <dbReference type="NCBI Taxonomy" id="2740405"/>
    <lineage>
        <taxon>Bacteria</taxon>
        <taxon>Pseudomonadati</taxon>
        <taxon>Campylobacterota</taxon>
        <taxon>Epsilonproteobacteria</taxon>
        <taxon>Campylobacterales</taxon>
        <taxon>Sulfurimonadaceae</taxon>
        <taxon>Sulfurimonas</taxon>
    </lineage>
</organism>
<feature type="transmembrane region" description="Helical" evidence="6">
    <location>
        <begin position="187"/>
        <end position="215"/>
    </location>
</feature>
<feature type="transmembrane region" description="Helical" evidence="6">
    <location>
        <begin position="256"/>
        <end position="281"/>
    </location>
</feature>
<evidence type="ECO:0000256" key="1">
    <source>
        <dbReference type="ARBA" id="ARBA00004651"/>
    </source>
</evidence>
<proteinExistence type="predicted"/>
<evidence type="ECO:0000256" key="4">
    <source>
        <dbReference type="ARBA" id="ARBA00022989"/>
    </source>
</evidence>
<dbReference type="GO" id="GO:0005886">
    <property type="term" value="C:plasma membrane"/>
    <property type="evidence" value="ECO:0007669"/>
    <property type="project" value="UniProtKB-SubCell"/>
</dbReference>
<feature type="transmembrane region" description="Helical" evidence="6">
    <location>
        <begin position="118"/>
        <end position="136"/>
    </location>
</feature>
<dbReference type="NCBIfam" id="NF037997">
    <property type="entry name" value="Na_Pi_symport"/>
    <property type="match status" value="1"/>
</dbReference>
<dbReference type="AlphaFoldDB" id="A0A7S7M0A2"/>
<keyword evidence="2" id="KW-1003">Cell membrane</keyword>
<keyword evidence="8" id="KW-1185">Reference proteome</keyword>
<feature type="transmembrane region" description="Helical" evidence="6">
    <location>
        <begin position="293"/>
        <end position="311"/>
    </location>
</feature>
<reference evidence="7 8" key="1">
    <citation type="submission" date="2020-05" db="EMBL/GenBank/DDBJ databases">
        <title>Sulfurimonas marisnigri, sp. nov., and Sulfurimonas baltica, sp. nov., manganese oxide reducing chemolithoautotrophs of the class Epsilonproteobacteria isolated from the pelagic redoxclines of the Black and Baltic Seas and emended description of the genus Sulfurimonas.</title>
        <authorList>
            <person name="Henkel J.V."/>
            <person name="Laudan C."/>
            <person name="Werner J."/>
            <person name="Neu T."/>
            <person name="Plewe S."/>
            <person name="Sproer C."/>
            <person name="Bunk B."/>
            <person name="Schulz-Vogt H.N."/>
        </authorList>
    </citation>
    <scope>NUCLEOTIDE SEQUENCE [LARGE SCALE GENOMIC DNA]</scope>
    <source>
        <strain evidence="7 8">SoZ1</strain>
    </source>
</reference>
<dbReference type="GO" id="GO:0044341">
    <property type="term" value="P:sodium-dependent phosphate transport"/>
    <property type="evidence" value="ECO:0007669"/>
    <property type="project" value="InterPro"/>
</dbReference>
<dbReference type="RefSeq" id="WP_194366774.1">
    <property type="nucleotide sequence ID" value="NZ_CP054493.1"/>
</dbReference>
<gene>
    <name evidence="7" type="ORF">HUE87_00320</name>
</gene>
<keyword evidence="3 6" id="KW-0812">Transmembrane</keyword>
<dbReference type="Pfam" id="PF02690">
    <property type="entry name" value="Na_Pi_cotrans"/>
    <property type="match status" value="2"/>
</dbReference>
<feature type="transmembrane region" description="Helical" evidence="6">
    <location>
        <begin position="12"/>
        <end position="38"/>
    </location>
</feature>
<protein>
    <submittedName>
        <fullName evidence="7">Na/Pi cotransporter family protein</fullName>
    </submittedName>
</protein>
<dbReference type="InterPro" id="IPR003841">
    <property type="entry name" value="Na/Pi_transpt"/>
</dbReference>
<keyword evidence="5 6" id="KW-0472">Membrane</keyword>
<evidence type="ECO:0000256" key="3">
    <source>
        <dbReference type="ARBA" id="ARBA00022692"/>
    </source>
</evidence>
<keyword evidence="4 6" id="KW-1133">Transmembrane helix</keyword>
<evidence type="ECO:0000256" key="6">
    <source>
        <dbReference type="SAM" id="Phobius"/>
    </source>
</evidence>
<feature type="transmembrane region" description="Helical" evidence="6">
    <location>
        <begin position="143"/>
        <end position="167"/>
    </location>
</feature>
<dbReference type="GO" id="GO:0005436">
    <property type="term" value="F:sodium:phosphate symporter activity"/>
    <property type="evidence" value="ECO:0007669"/>
    <property type="project" value="InterPro"/>
</dbReference>
<dbReference type="PANTHER" id="PTHR10010">
    <property type="entry name" value="SOLUTE CARRIER FAMILY 34 SODIUM PHOSPHATE , MEMBER 2-RELATED"/>
    <property type="match status" value="1"/>
</dbReference>
<accession>A0A7S7M0A2</accession>
<dbReference type="KEGG" id="smas:HUE87_00320"/>
<dbReference type="Proteomes" id="UP000593836">
    <property type="component" value="Chromosome"/>
</dbReference>
<evidence type="ECO:0000313" key="7">
    <source>
        <dbReference type="EMBL" id="QOY54730.1"/>
    </source>
</evidence>
<sequence length="536" mass="58761">MSINFLIENYESVLQAIGGLGLLLLGIVVMTDSLRILAGAAMRSALMRFTHSPLSGALTGSITTTILQSSSATTAAAVGFVGAGLITYSESLGIIFGANIGSTVTGWIVVLLGFKLNLSSIMMLFVFIGVLLRLFAKKRLATFGYALAGFSLIFIGIATMQQGMSGFTNLITPEQLPSDTFIGRLQLISIGIIFTIITQASSAGVAVALSALFAGTINFEQAAALVIGMDVGTTVTAALATIGQSIEARRTGFSHVIYNILTAVGAVFLITPFTMVIGNFFPTAISENAEISLVAFHTTFNILGLMIILPFTNNFASLMTKLIPEKKSLYTNTLDTQLLEQPSMALTAVQNTVYTEIIALLSHINAILGDTQSKRADLVQLQKALDKTHTYIDKISLESESGVQWERLVAMIHTLDHMQRLHERCEEEENRAKTLRYNKHFTKEREIITLAIKSIIETMMSQQWHKMSKQAQMSKSALYKQLKPYRRMIVAKIARGEIDVQEGTDYLEGVRWLKRVSWHILRISFHYEEALLVAGK</sequence>
<dbReference type="PANTHER" id="PTHR10010:SF46">
    <property type="entry name" value="SODIUM-DEPENDENT PHOSPHATE TRANSPORT PROTEIN 2B"/>
    <property type="match status" value="1"/>
</dbReference>
<comment type="subcellular location">
    <subcellularLocation>
        <location evidence="1">Cell membrane</location>
        <topology evidence="1">Multi-pass membrane protein</topology>
    </subcellularLocation>
</comment>
<evidence type="ECO:0000256" key="5">
    <source>
        <dbReference type="ARBA" id="ARBA00023136"/>
    </source>
</evidence>